<dbReference type="PROSITE" id="PS51257">
    <property type="entry name" value="PROKAR_LIPOPROTEIN"/>
    <property type="match status" value="1"/>
</dbReference>
<feature type="signal peptide" evidence="1">
    <location>
        <begin position="1"/>
        <end position="18"/>
    </location>
</feature>
<keyword evidence="3" id="KW-1185">Reference proteome</keyword>
<proteinExistence type="predicted"/>
<evidence type="ECO:0000256" key="1">
    <source>
        <dbReference type="SAM" id="SignalP"/>
    </source>
</evidence>
<keyword evidence="1" id="KW-0732">Signal</keyword>
<feature type="chain" id="PRO_5014878902" description="Lipoprotein" evidence="1">
    <location>
        <begin position="19"/>
        <end position="111"/>
    </location>
</feature>
<dbReference type="Proteomes" id="UP000234881">
    <property type="component" value="Unassembled WGS sequence"/>
</dbReference>
<evidence type="ECO:0008006" key="4">
    <source>
        <dbReference type="Google" id="ProtNLM"/>
    </source>
</evidence>
<reference evidence="2 3" key="1">
    <citation type="submission" date="2018-01" db="EMBL/GenBank/DDBJ databases">
        <title>The draft genome sequence of Cohaesibacter sp. H1304.</title>
        <authorList>
            <person name="Wang N.-N."/>
            <person name="Du Z.-J."/>
        </authorList>
    </citation>
    <scope>NUCLEOTIDE SEQUENCE [LARGE SCALE GENOMIC DNA]</scope>
    <source>
        <strain evidence="2 3">H1304</strain>
    </source>
</reference>
<comment type="caution">
    <text evidence="2">The sequence shown here is derived from an EMBL/GenBank/DDBJ whole genome shotgun (WGS) entry which is preliminary data.</text>
</comment>
<dbReference type="EMBL" id="PKUQ01000008">
    <property type="protein sequence ID" value="PLW78452.1"/>
    <property type="molecule type" value="Genomic_DNA"/>
</dbReference>
<name>A0A2N5XVB6_9HYPH</name>
<evidence type="ECO:0000313" key="2">
    <source>
        <dbReference type="EMBL" id="PLW78452.1"/>
    </source>
</evidence>
<dbReference type="AlphaFoldDB" id="A0A2N5XVB6"/>
<organism evidence="2 3">
    <name type="scientific">Cohaesibacter celericrescens</name>
    <dbReference type="NCBI Taxonomy" id="2067669"/>
    <lineage>
        <taxon>Bacteria</taxon>
        <taxon>Pseudomonadati</taxon>
        <taxon>Pseudomonadota</taxon>
        <taxon>Alphaproteobacteria</taxon>
        <taxon>Hyphomicrobiales</taxon>
        <taxon>Cohaesibacteraceae</taxon>
    </lineage>
</organism>
<accession>A0A2N5XVB6</accession>
<sequence>MKNILLAVAAALTVAACAQKPDAIAPAYVTPTIYDSFSCKQLGEEHKRLNQAYMQAAGQQNQARKNDIAGVILIGLPVSSLSGGNVAPQIANLKGQQDAVRTTMIKKNCSK</sequence>
<dbReference type="OrthoDB" id="7862470at2"/>
<gene>
    <name evidence="2" type="ORF">C0081_04765</name>
</gene>
<protein>
    <recommendedName>
        <fullName evidence="4">Lipoprotein</fullName>
    </recommendedName>
</protein>
<evidence type="ECO:0000313" key="3">
    <source>
        <dbReference type="Proteomes" id="UP000234881"/>
    </source>
</evidence>
<dbReference type="RefSeq" id="WP_101532703.1">
    <property type="nucleotide sequence ID" value="NZ_JBFHIU010000001.1"/>
</dbReference>